<feature type="region of interest" description="Disordered" evidence="1">
    <location>
        <begin position="478"/>
        <end position="500"/>
    </location>
</feature>
<dbReference type="OrthoDB" id="6436899at2759"/>
<reference evidence="2" key="1">
    <citation type="submission" date="2020-07" db="EMBL/GenBank/DDBJ databases">
        <title>Multicomponent nature underlies the extraordinary mechanical properties of spider dragline silk.</title>
        <authorList>
            <person name="Kono N."/>
            <person name="Nakamura H."/>
            <person name="Mori M."/>
            <person name="Yoshida Y."/>
            <person name="Ohtoshi R."/>
            <person name="Malay A.D."/>
            <person name="Moran D.A.P."/>
            <person name="Tomita M."/>
            <person name="Numata K."/>
            <person name="Arakawa K."/>
        </authorList>
    </citation>
    <scope>NUCLEOTIDE SEQUENCE</scope>
</reference>
<evidence type="ECO:0000313" key="2">
    <source>
        <dbReference type="EMBL" id="GFQ79996.1"/>
    </source>
</evidence>
<comment type="caution">
    <text evidence="2">The sequence shown here is derived from an EMBL/GenBank/DDBJ whole genome shotgun (WGS) entry which is preliminary data.</text>
</comment>
<dbReference type="EMBL" id="BMAO01032142">
    <property type="protein sequence ID" value="GFQ79996.1"/>
    <property type="molecule type" value="Genomic_DNA"/>
</dbReference>
<keyword evidence="3" id="KW-1185">Reference proteome</keyword>
<gene>
    <name evidence="2" type="ORF">TNCT_188451</name>
</gene>
<dbReference type="AlphaFoldDB" id="A0A8X6KQ18"/>
<accession>A0A8X6KQ18</accession>
<dbReference type="Proteomes" id="UP000887116">
    <property type="component" value="Unassembled WGS sequence"/>
</dbReference>
<proteinExistence type="predicted"/>
<organism evidence="2 3">
    <name type="scientific">Trichonephila clavata</name>
    <name type="common">Joro spider</name>
    <name type="synonym">Nephila clavata</name>
    <dbReference type="NCBI Taxonomy" id="2740835"/>
    <lineage>
        <taxon>Eukaryota</taxon>
        <taxon>Metazoa</taxon>
        <taxon>Ecdysozoa</taxon>
        <taxon>Arthropoda</taxon>
        <taxon>Chelicerata</taxon>
        <taxon>Arachnida</taxon>
        <taxon>Araneae</taxon>
        <taxon>Araneomorphae</taxon>
        <taxon>Entelegynae</taxon>
        <taxon>Araneoidea</taxon>
        <taxon>Nephilidae</taxon>
        <taxon>Trichonephila</taxon>
    </lineage>
</organism>
<sequence>MIESLIATNWTTVENRLSEDDDAHREVSSINYAESFAKAACEHCRELIFPNVNSSSDVEKQVDSCRRDHPSSIRETIQTVSVETRKNVQAIFLLAFIKLAEECQVLLESRFEFLSELSSEKSEKPPLEIIFTDSIFFDKIGMMLEQISETGRTTHELIKSLLVSVREDCSNIPELLSRVPVFENAVIENLFLQSIIRLSLTCRELLRNPDLFRQLPEDAKKHVLMHEGIRRNAEVEQADSRPEFLSFREKSIFRKLYHFVANLFAGDQSKISCLANLPSGKIHSQTYNGGFSRNQLNSSRKDQDVGNKFPLDAVPIQNLQHCFRGVVRNGEEITSNHRKLSRDIPIEYSSEGSSSEMHLMDAAEMKQNVETIQGNRREFGSRDLTLKGTFLLIVYISIVISTECWIKYRYPSHTSVKVTWSEESLAIALSGYFNSLNSECLRERIHSNSSLSFDYVDKIKEPHPLKATKVFRKAVKNAEEEQNSEKQSNSDKLNCCETTK</sequence>
<name>A0A8X6KQ18_TRICU</name>
<evidence type="ECO:0000256" key="1">
    <source>
        <dbReference type="SAM" id="MobiDB-lite"/>
    </source>
</evidence>
<protein>
    <submittedName>
        <fullName evidence="2">Uncharacterized protein</fullName>
    </submittedName>
</protein>
<evidence type="ECO:0000313" key="3">
    <source>
        <dbReference type="Proteomes" id="UP000887116"/>
    </source>
</evidence>